<dbReference type="Proteomes" id="UP000199215">
    <property type="component" value="Unassembled WGS sequence"/>
</dbReference>
<organism evidence="3 4">
    <name type="scientific">Halopenitus malekzadehii</name>
    <dbReference type="NCBI Taxonomy" id="1267564"/>
    <lineage>
        <taxon>Archaea</taxon>
        <taxon>Methanobacteriati</taxon>
        <taxon>Methanobacteriota</taxon>
        <taxon>Stenosarchaea group</taxon>
        <taxon>Halobacteria</taxon>
        <taxon>Halobacteriales</taxon>
        <taxon>Haloferacaceae</taxon>
        <taxon>Halopenitus</taxon>
    </lineage>
</organism>
<dbReference type="AlphaFoldDB" id="A0A1H6IW32"/>
<keyword evidence="4" id="KW-1185">Reference proteome</keyword>
<dbReference type="InterPro" id="IPR058369">
    <property type="entry name" value="DUF8056"/>
</dbReference>
<gene>
    <name evidence="3" type="ORF">SAMN05192561_104128</name>
</gene>
<keyword evidence="1" id="KW-0812">Transmembrane</keyword>
<protein>
    <recommendedName>
        <fullName evidence="2">DUF8056 domain-containing protein</fullName>
    </recommendedName>
</protein>
<keyword evidence="1" id="KW-0472">Membrane</keyword>
<dbReference type="STRING" id="1267564.SAMN05192561_104128"/>
<keyword evidence="1" id="KW-1133">Transmembrane helix</keyword>
<feature type="transmembrane region" description="Helical" evidence="1">
    <location>
        <begin position="136"/>
        <end position="162"/>
    </location>
</feature>
<feature type="transmembrane region" description="Helical" evidence="1">
    <location>
        <begin position="68"/>
        <end position="88"/>
    </location>
</feature>
<evidence type="ECO:0000313" key="4">
    <source>
        <dbReference type="Proteomes" id="UP000199215"/>
    </source>
</evidence>
<evidence type="ECO:0000313" key="3">
    <source>
        <dbReference type="EMBL" id="SEH52370.1"/>
    </source>
</evidence>
<proteinExistence type="predicted"/>
<name>A0A1H6IW32_9EURY</name>
<feature type="transmembrane region" description="Helical" evidence="1">
    <location>
        <begin position="104"/>
        <end position="124"/>
    </location>
</feature>
<dbReference type="Pfam" id="PF26243">
    <property type="entry name" value="DUF8056"/>
    <property type="match status" value="1"/>
</dbReference>
<dbReference type="EMBL" id="FNWU01000004">
    <property type="protein sequence ID" value="SEH52370.1"/>
    <property type="molecule type" value="Genomic_DNA"/>
</dbReference>
<sequence>MTEAYRGALGAFPYAVRASDSWFFRVYWLVGSLAALFIALVVGMGLIVELARTADLVRGGLVSFSRSLFVLVGFLAVGPLVAPVLLVARRHRLGTAVHRQYDQALAACGYAFLASLYLALVISAPPDFQTSTDSAVLALLYAAHPLFGLLPPFVAAAVMILAHRRLRG</sequence>
<feature type="domain" description="DUF8056" evidence="2">
    <location>
        <begin position="1"/>
        <end position="167"/>
    </location>
</feature>
<reference evidence="3 4" key="1">
    <citation type="submission" date="2016-10" db="EMBL/GenBank/DDBJ databases">
        <authorList>
            <person name="de Groot N.N."/>
        </authorList>
    </citation>
    <scope>NUCLEOTIDE SEQUENCE [LARGE SCALE GENOMIC DNA]</scope>
    <source>
        <strain evidence="3 4">IBRC-M10418</strain>
    </source>
</reference>
<evidence type="ECO:0000259" key="2">
    <source>
        <dbReference type="Pfam" id="PF26243"/>
    </source>
</evidence>
<accession>A0A1H6IW32</accession>
<dbReference type="OrthoDB" id="271552at2157"/>
<evidence type="ECO:0000256" key="1">
    <source>
        <dbReference type="SAM" id="Phobius"/>
    </source>
</evidence>
<dbReference type="RefSeq" id="WP_092816975.1">
    <property type="nucleotide sequence ID" value="NZ_FNWU01000004.1"/>
</dbReference>
<feature type="transmembrane region" description="Helical" evidence="1">
    <location>
        <begin position="26"/>
        <end position="48"/>
    </location>
</feature>